<reference evidence="5" key="2">
    <citation type="submission" date="2025-08" db="UniProtKB">
        <authorList>
            <consortium name="RefSeq"/>
        </authorList>
    </citation>
    <scope>IDENTIFICATION</scope>
    <source>
        <tissue evidence="5">Leaves</tissue>
    </source>
</reference>
<gene>
    <name evidence="5" type="primary">LOC113740749</name>
</gene>
<evidence type="ECO:0000313" key="5">
    <source>
        <dbReference type="RefSeq" id="XP_027124076.2"/>
    </source>
</evidence>
<dbReference type="InterPro" id="IPR029069">
    <property type="entry name" value="HotDog_dom_sf"/>
</dbReference>
<dbReference type="Gene3D" id="3.10.129.10">
    <property type="entry name" value="Hotdog Thioesterase"/>
    <property type="match status" value="1"/>
</dbReference>
<name>A0A6P6XB19_COFAR</name>
<dbReference type="NCBIfam" id="TIGR00369">
    <property type="entry name" value="unchar_dom_1"/>
    <property type="match status" value="1"/>
</dbReference>
<dbReference type="RefSeq" id="XP_027124076.2">
    <property type="nucleotide sequence ID" value="XM_027268275.2"/>
</dbReference>
<dbReference type="Proteomes" id="UP001652660">
    <property type="component" value="Chromosome 4e"/>
</dbReference>
<dbReference type="CDD" id="cd03443">
    <property type="entry name" value="PaaI_thioesterase"/>
    <property type="match status" value="1"/>
</dbReference>
<keyword evidence="1" id="KW-0378">Hydrolase</keyword>
<evidence type="ECO:0000259" key="3">
    <source>
        <dbReference type="Pfam" id="PF03061"/>
    </source>
</evidence>
<organism evidence="4 5">
    <name type="scientific">Coffea arabica</name>
    <name type="common">Arabian coffee</name>
    <dbReference type="NCBI Taxonomy" id="13443"/>
    <lineage>
        <taxon>Eukaryota</taxon>
        <taxon>Viridiplantae</taxon>
        <taxon>Streptophyta</taxon>
        <taxon>Embryophyta</taxon>
        <taxon>Tracheophyta</taxon>
        <taxon>Spermatophyta</taxon>
        <taxon>Magnoliopsida</taxon>
        <taxon>eudicotyledons</taxon>
        <taxon>Gunneridae</taxon>
        <taxon>Pentapetalae</taxon>
        <taxon>asterids</taxon>
        <taxon>lamiids</taxon>
        <taxon>Gentianales</taxon>
        <taxon>Rubiaceae</taxon>
        <taxon>Ixoroideae</taxon>
        <taxon>Gardenieae complex</taxon>
        <taxon>Bertiereae - Coffeeae clade</taxon>
        <taxon>Coffeeae</taxon>
        <taxon>Coffea</taxon>
    </lineage>
</organism>
<keyword evidence="4" id="KW-1185">Reference proteome</keyword>
<sequence>MVLPKPQPPPPPPPPSSASKASENDNSGGPLGVFGFKDEHVSPEKVSGWFQVTPKCCQPFMVLHGGVSALIAEDLGSRGAYLASGRRRAAGIQLSINHLKSAQVGDIVHAEATPLNAGTTIQVWEVRFWKIDSSNSVNKSLLATSKVTVRCNMSANAVDGGNNLKHAKL</sequence>
<dbReference type="OrthoDB" id="46529at2759"/>
<feature type="compositionally biased region" description="Pro residues" evidence="2">
    <location>
        <begin position="1"/>
        <end position="16"/>
    </location>
</feature>
<dbReference type="InterPro" id="IPR003736">
    <property type="entry name" value="PAAI_dom"/>
</dbReference>
<dbReference type="GeneID" id="113740749"/>
<reference evidence="4" key="1">
    <citation type="journal article" date="2025" name="Foods">
        <title>Unveiling the Microbial Signatures of Arabica Coffee Cherries: Insights into Ripeness Specific Diversity, Functional Traits, and Implications for Quality and Safety.</title>
        <authorList>
            <consortium name="RefSeq"/>
            <person name="Tenea G.N."/>
            <person name="Cifuentes V."/>
            <person name="Reyes P."/>
            <person name="Cevallos-Vallejos M."/>
        </authorList>
    </citation>
    <scope>NUCLEOTIDE SEQUENCE [LARGE SCALE GENOMIC DNA]</scope>
</reference>
<dbReference type="GO" id="GO:0061522">
    <property type="term" value="F:1,4-dihydroxy-2-naphthoyl-CoA thioesterase activity"/>
    <property type="evidence" value="ECO:0007669"/>
    <property type="project" value="TreeGrafter"/>
</dbReference>
<proteinExistence type="predicted"/>
<dbReference type="GO" id="GO:0005777">
    <property type="term" value="C:peroxisome"/>
    <property type="evidence" value="ECO:0007669"/>
    <property type="project" value="TreeGrafter"/>
</dbReference>
<protein>
    <submittedName>
        <fullName evidence="5">1,4-dihydroxy-2-naphthoyl-CoA thioesterase 1-like</fullName>
    </submittedName>
</protein>
<evidence type="ECO:0000256" key="1">
    <source>
        <dbReference type="ARBA" id="ARBA00022801"/>
    </source>
</evidence>
<dbReference type="SUPFAM" id="SSF54637">
    <property type="entry name" value="Thioesterase/thiol ester dehydrase-isomerase"/>
    <property type="match status" value="1"/>
</dbReference>
<dbReference type="AlphaFoldDB" id="A0A6P6XB19"/>
<feature type="region of interest" description="Disordered" evidence="2">
    <location>
        <begin position="1"/>
        <end position="35"/>
    </location>
</feature>
<dbReference type="PANTHER" id="PTHR43240:SF5">
    <property type="entry name" value="1,4-DIHYDROXY-2-NAPHTHOYL-COA THIOESTERASE 1"/>
    <property type="match status" value="1"/>
</dbReference>
<evidence type="ECO:0000313" key="4">
    <source>
        <dbReference type="Proteomes" id="UP001652660"/>
    </source>
</evidence>
<dbReference type="InterPro" id="IPR006683">
    <property type="entry name" value="Thioestr_dom"/>
</dbReference>
<dbReference type="GO" id="GO:0042372">
    <property type="term" value="P:phylloquinone biosynthetic process"/>
    <property type="evidence" value="ECO:0007669"/>
    <property type="project" value="TreeGrafter"/>
</dbReference>
<evidence type="ECO:0000256" key="2">
    <source>
        <dbReference type="SAM" id="MobiDB-lite"/>
    </source>
</evidence>
<dbReference type="PANTHER" id="PTHR43240">
    <property type="entry name" value="1,4-DIHYDROXY-2-NAPHTHOYL-COA THIOESTERASE 1"/>
    <property type="match status" value="1"/>
</dbReference>
<feature type="domain" description="Thioesterase" evidence="3">
    <location>
        <begin position="62"/>
        <end position="132"/>
    </location>
</feature>
<accession>A0A6P6XB19</accession>
<dbReference type="Pfam" id="PF03061">
    <property type="entry name" value="4HBT"/>
    <property type="match status" value="1"/>
</dbReference>